<proteinExistence type="inferred from homology"/>
<dbReference type="GO" id="GO:0005886">
    <property type="term" value="C:plasma membrane"/>
    <property type="evidence" value="ECO:0007669"/>
    <property type="project" value="UniProtKB-SubCell"/>
</dbReference>
<evidence type="ECO:0000256" key="6">
    <source>
        <dbReference type="ARBA" id="ARBA00022989"/>
    </source>
</evidence>
<comment type="similarity">
    <text evidence="8">Belongs to the binding-protein-dependent transport system permease family.</text>
</comment>
<feature type="transmembrane region" description="Helical" evidence="8">
    <location>
        <begin position="269"/>
        <end position="292"/>
    </location>
</feature>
<feature type="domain" description="ABC transmembrane type-1" evidence="9">
    <location>
        <begin position="57"/>
        <end position="238"/>
    </location>
</feature>
<evidence type="ECO:0000256" key="1">
    <source>
        <dbReference type="ARBA" id="ARBA00004429"/>
    </source>
</evidence>
<dbReference type="PANTHER" id="PTHR43357:SF3">
    <property type="entry name" value="FE(3+)-TRANSPORT SYSTEM PERMEASE PROTEIN FBPB 2"/>
    <property type="match status" value="1"/>
</dbReference>
<evidence type="ECO:0000256" key="8">
    <source>
        <dbReference type="RuleBase" id="RU363032"/>
    </source>
</evidence>
<feature type="transmembrane region" description="Helical" evidence="8">
    <location>
        <begin position="218"/>
        <end position="237"/>
    </location>
</feature>
<name>A0A1H0N5C6_9PSEU</name>
<dbReference type="SUPFAM" id="SSF161098">
    <property type="entry name" value="MetI-like"/>
    <property type="match status" value="2"/>
</dbReference>
<feature type="transmembrane region" description="Helical" evidence="8">
    <location>
        <begin position="173"/>
        <end position="198"/>
    </location>
</feature>
<feature type="transmembrane region" description="Helical" evidence="8">
    <location>
        <begin position="121"/>
        <end position="143"/>
    </location>
</feature>
<evidence type="ECO:0000313" key="10">
    <source>
        <dbReference type="EMBL" id="SDO87907.1"/>
    </source>
</evidence>
<dbReference type="STRING" id="504798.SAMN05421871_102256"/>
<feature type="domain" description="ABC transmembrane type-1" evidence="9">
    <location>
        <begin position="308"/>
        <end position="498"/>
    </location>
</feature>
<evidence type="ECO:0000256" key="3">
    <source>
        <dbReference type="ARBA" id="ARBA00022475"/>
    </source>
</evidence>
<feature type="transmembrane region" description="Helical" evidence="8">
    <location>
        <begin position="94"/>
        <end position="115"/>
    </location>
</feature>
<protein>
    <submittedName>
        <fullName evidence="10">Iron(III) transport system permease protein</fullName>
    </submittedName>
</protein>
<comment type="subcellular location">
    <subcellularLocation>
        <location evidence="1">Cell inner membrane</location>
        <topology evidence="1">Multi-pass membrane protein</topology>
    </subcellularLocation>
    <subcellularLocation>
        <location evidence="8">Cell membrane</location>
        <topology evidence="8">Multi-pass membrane protein</topology>
    </subcellularLocation>
</comment>
<feature type="transmembrane region" description="Helical" evidence="8">
    <location>
        <begin position="346"/>
        <end position="368"/>
    </location>
</feature>
<gene>
    <name evidence="10" type="ORF">SAMN05192558_105206</name>
</gene>
<dbReference type="PROSITE" id="PS50928">
    <property type="entry name" value="ABC_TM1"/>
    <property type="match status" value="2"/>
</dbReference>
<reference evidence="11" key="1">
    <citation type="submission" date="2016-10" db="EMBL/GenBank/DDBJ databases">
        <authorList>
            <person name="Varghese N."/>
            <person name="Submissions S."/>
        </authorList>
    </citation>
    <scope>NUCLEOTIDE SEQUENCE [LARGE SCALE GENOMIC DNA]</scope>
    <source>
        <strain evidence="11">IBRC-M 10655</strain>
    </source>
</reference>
<dbReference type="Pfam" id="PF00528">
    <property type="entry name" value="BPD_transp_1"/>
    <property type="match status" value="2"/>
</dbReference>
<dbReference type="AlphaFoldDB" id="A0A1H0N5C6"/>
<evidence type="ECO:0000313" key="11">
    <source>
        <dbReference type="Proteomes" id="UP000199651"/>
    </source>
</evidence>
<dbReference type="PANTHER" id="PTHR43357">
    <property type="entry name" value="INNER MEMBRANE ABC TRANSPORTER PERMEASE PROTEIN YDCV"/>
    <property type="match status" value="1"/>
</dbReference>
<accession>A0A1H0N5C6</accession>
<keyword evidence="2 8" id="KW-0813">Transport</keyword>
<feature type="transmembrane region" description="Helical" evidence="8">
    <location>
        <begin position="422"/>
        <end position="444"/>
    </location>
</feature>
<dbReference type="Gene3D" id="1.10.3720.10">
    <property type="entry name" value="MetI-like"/>
    <property type="match status" value="2"/>
</dbReference>
<keyword evidence="5 8" id="KW-0812">Transmembrane</keyword>
<keyword evidence="7 8" id="KW-0472">Membrane</keyword>
<evidence type="ECO:0000256" key="5">
    <source>
        <dbReference type="ARBA" id="ARBA00022692"/>
    </source>
</evidence>
<evidence type="ECO:0000256" key="4">
    <source>
        <dbReference type="ARBA" id="ARBA00022519"/>
    </source>
</evidence>
<organism evidence="10 11">
    <name type="scientific">Actinokineospora alba</name>
    <dbReference type="NCBI Taxonomy" id="504798"/>
    <lineage>
        <taxon>Bacteria</taxon>
        <taxon>Bacillati</taxon>
        <taxon>Actinomycetota</taxon>
        <taxon>Actinomycetes</taxon>
        <taxon>Pseudonocardiales</taxon>
        <taxon>Pseudonocardiaceae</taxon>
        <taxon>Actinokineospora</taxon>
    </lineage>
</organism>
<dbReference type="EMBL" id="FNJB01000005">
    <property type="protein sequence ID" value="SDO87907.1"/>
    <property type="molecule type" value="Genomic_DNA"/>
</dbReference>
<feature type="transmembrane region" description="Helical" evidence="8">
    <location>
        <begin position="380"/>
        <end position="401"/>
    </location>
</feature>
<feature type="transmembrane region" description="Helical" evidence="8">
    <location>
        <begin position="61"/>
        <end position="82"/>
    </location>
</feature>
<keyword evidence="4" id="KW-0997">Cell inner membrane</keyword>
<dbReference type="InterPro" id="IPR035906">
    <property type="entry name" value="MetI-like_sf"/>
</dbReference>
<dbReference type="GO" id="GO:0055085">
    <property type="term" value="P:transmembrane transport"/>
    <property type="evidence" value="ECO:0007669"/>
    <property type="project" value="InterPro"/>
</dbReference>
<dbReference type="Proteomes" id="UP000199651">
    <property type="component" value="Unassembled WGS sequence"/>
</dbReference>
<feature type="transmembrane region" description="Helical" evidence="8">
    <location>
        <begin position="480"/>
        <end position="498"/>
    </location>
</feature>
<evidence type="ECO:0000256" key="7">
    <source>
        <dbReference type="ARBA" id="ARBA00023136"/>
    </source>
</evidence>
<sequence length="522" mass="54103">MTQRSAARPRATGWLLAALPAVVVAVLPLVYLVLRATDQGWDVFWSIAVRSRTAELTVNTVTLLVAVAVSAVALGTAAAWAVTRTALPLRRLWTVLLVLPLAVPSYVAGFAWLSMDVVGFPGAWLALTTTNVPLVLLPVAAALRSADPALEEVSRSLGHGPWRTFRKVTLPRIWPSAVAGGLLVALYVLHDFGAVSLLRYETFTLGIQTAYAGSFDRTPAAVIGVVLVVLAILLALAEARMRGTTSARLGPGVARQAEPVRLRAASVPVLLGLGAIVVVSLGAPFGALVKWLGVGRTSIDVTALVSTTATTVQFAAFGALATIVLAVPVGFLAARHSSRPVRAVELAAYAGHALPGITVALALVFFGVRFAQPWYQQTPLLVLGYAALFLPIAISSVRTAVASAPVGVEDVARSLGRGRARVFGTVTLPLAAPGVAAGAALVFITCAKELPATLLLRPTGADTLATALWTKTGVSAFAEAAPYAALLVAVSAVPAILLEVSVFRSGRPEDAVLDSATRGAQS</sequence>
<dbReference type="RefSeq" id="WP_228769883.1">
    <property type="nucleotide sequence ID" value="NZ_FNDV01000002.1"/>
</dbReference>
<keyword evidence="6 8" id="KW-1133">Transmembrane helix</keyword>
<dbReference type="InterPro" id="IPR000515">
    <property type="entry name" value="MetI-like"/>
</dbReference>
<feature type="transmembrane region" description="Helical" evidence="8">
    <location>
        <begin position="12"/>
        <end position="34"/>
    </location>
</feature>
<dbReference type="CDD" id="cd06261">
    <property type="entry name" value="TM_PBP2"/>
    <property type="match status" value="2"/>
</dbReference>
<keyword evidence="11" id="KW-1185">Reference proteome</keyword>
<keyword evidence="3" id="KW-1003">Cell membrane</keyword>
<feature type="transmembrane region" description="Helical" evidence="8">
    <location>
        <begin position="312"/>
        <end position="334"/>
    </location>
</feature>
<evidence type="ECO:0000259" key="9">
    <source>
        <dbReference type="PROSITE" id="PS50928"/>
    </source>
</evidence>
<evidence type="ECO:0000256" key="2">
    <source>
        <dbReference type="ARBA" id="ARBA00022448"/>
    </source>
</evidence>